<gene>
    <name evidence="1" type="ORF">PIB30_035187</name>
</gene>
<organism evidence="1 2">
    <name type="scientific">Stylosanthes scabra</name>
    <dbReference type="NCBI Taxonomy" id="79078"/>
    <lineage>
        <taxon>Eukaryota</taxon>
        <taxon>Viridiplantae</taxon>
        <taxon>Streptophyta</taxon>
        <taxon>Embryophyta</taxon>
        <taxon>Tracheophyta</taxon>
        <taxon>Spermatophyta</taxon>
        <taxon>Magnoliopsida</taxon>
        <taxon>eudicotyledons</taxon>
        <taxon>Gunneridae</taxon>
        <taxon>Pentapetalae</taxon>
        <taxon>rosids</taxon>
        <taxon>fabids</taxon>
        <taxon>Fabales</taxon>
        <taxon>Fabaceae</taxon>
        <taxon>Papilionoideae</taxon>
        <taxon>50 kb inversion clade</taxon>
        <taxon>dalbergioids sensu lato</taxon>
        <taxon>Dalbergieae</taxon>
        <taxon>Pterocarpus clade</taxon>
        <taxon>Stylosanthes</taxon>
    </lineage>
</organism>
<dbReference type="Proteomes" id="UP001341840">
    <property type="component" value="Unassembled WGS sequence"/>
</dbReference>
<keyword evidence="2" id="KW-1185">Reference proteome</keyword>
<comment type="caution">
    <text evidence="1">The sequence shown here is derived from an EMBL/GenBank/DDBJ whole genome shotgun (WGS) entry which is preliminary data.</text>
</comment>
<evidence type="ECO:0000313" key="1">
    <source>
        <dbReference type="EMBL" id="MED6219372.1"/>
    </source>
</evidence>
<proteinExistence type="predicted"/>
<sequence>MVWETSTTAVSWLESGGRFLLSWVSPSVMSWGRDYDNMATMDNFKRIYVFKGKYGRCGRESGDQNNKILLMVWRNVETQVPSSSVGRSFKNILLGEKKGVGPALQNDGPEMKDQAVVGVAKCYIDNGMMEKLWRSLVGESAIPLSSEIIPSFFNDWHTLVEVKPLGSFKMVLTFDAVDNMREALVSPFLLNIFGEVRAWFEVEANRSRIAWIEMYGMSLQAWNMDNFNRIVEIWGTVLHMEEDSVMGDCYNSIKAIVDTTRFLLINDIVLLDLNGKNYEVFVREISVTIDSINRDFPALVVKARPSRDMRLV</sequence>
<name>A0ABU6Z9X8_9FABA</name>
<evidence type="ECO:0000313" key="2">
    <source>
        <dbReference type="Proteomes" id="UP001341840"/>
    </source>
</evidence>
<accession>A0ABU6Z9X8</accession>
<protein>
    <recommendedName>
        <fullName evidence="3">DUF4283 domain-containing protein</fullName>
    </recommendedName>
</protein>
<reference evidence="1 2" key="1">
    <citation type="journal article" date="2023" name="Plants (Basel)">
        <title>Bridging the Gap: Combining Genomics and Transcriptomics Approaches to Understand Stylosanthes scabra, an Orphan Legume from the Brazilian Caatinga.</title>
        <authorList>
            <person name="Ferreira-Neto J.R.C."/>
            <person name="da Silva M.D."/>
            <person name="Binneck E."/>
            <person name="de Melo N.F."/>
            <person name="da Silva R.H."/>
            <person name="de Melo A.L.T.M."/>
            <person name="Pandolfi V."/>
            <person name="Bustamante F.O."/>
            <person name="Brasileiro-Vidal A.C."/>
            <person name="Benko-Iseppon A.M."/>
        </authorList>
    </citation>
    <scope>NUCLEOTIDE SEQUENCE [LARGE SCALE GENOMIC DNA]</scope>
    <source>
        <tissue evidence="1">Leaves</tissue>
    </source>
</reference>
<evidence type="ECO:0008006" key="3">
    <source>
        <dbReference type="Google" id="ProtNLM"/>
    </source>
</evidence>
<dbReference type="EMBL" id="JASCZI010272027">
    <property type="protein sequence ID" value="MED6219372.1"/>
    <property type="molecule type" value="Genomic_DNA"/>
</dbReference>